<feature type="domain" description="HicB-like antitoxin of toxin-antitoxin system" evidence="1">
    <location>
        <begin position="5"/>
        <end position="55"/>
    </location>
</feature>
<dbReference type="GeneID" id="76196722"/>
<proteinExistence type="predicted"/>
<evidence type="ECO:0000313" key="3">
    <source>
        <dbReference type="Proteomes" id="UP000046090"/>
    </source>
</evidence>
<gene>
    <name evidence="2" type="ORF">HHE01_09650</name>
</gene>
<dbReference type="InterPro" id="IPR051404">
    <property type="entry name" value="TA_system_antitoxin"/>
</dbReference>
<dbReference type="Pfam" id="PF15919">
    <property type="entry name" value="HicB_lk_antitox"/>
    <property type="match status" value="1"/>
</dbReference>
<dbReference type="InterPro" id="IPR031807">
    <property type="entry name" value="HicB-like"/>
</dbReference>
<dbReference type="PANTHER" id="PTHR34504">
    <property type="entry name" value="ANTITOXIN HICB"/>
    <property type="match status" value="1"/>
</dbReference>
<protein>
    <recommendedName>
        <fullName evidence="1">HicB-like antitoxin of toxin-antitoxin system domain-containing protein</fullName>
    </recommendedName>
</protein>
<dbReference type="InterPro" id="IPR035069">
    <property type="entry name" value="TTHA1013/TTHA0281-like"/>
</dbReference>
<keyword evidence="3" id="KW-1185">Reference proteome</keyword>
<organism evidence="2 3">
    <name type="scientific">Helicobacter heilmannii</name>
    <dbReference type="NCBI Taxonomy" id="35817"/>
    <lineage>
        <taxon>Bacteria</taxon>
        <taxon>Pseudomonadati</taxon>
        <taxon>Campylobacterota</taxon>
        <taxon>Epsilonproteobacteria</taxon>
        <taxon>Campylobacterales</taxon>
        <taxon>Helicobacteraceae</taxon>
        <taxon>Helicobacter</taxon>
    </lineage>
</organism>
<sequence>MLLNAVIEKDEDGYFAFVPSLQGCVSQGGSYEEALRNIKEAIELYLETLEADELVFLSKKNSVIVPIEVALNA</sequence>
<evidence type="ECO:0000259" key="1">
    <source>
        <dbReference type="Pfam" id="PF15919"/>
    </source>
</evidence>
<dbReference type="OrthoDB" id="5419659at2"/>
<dbReference type="Proteomes" id="UP000046090">
    <property type="component" value="Unassembled WGS sequence"/>
</dbReference>
<dbReference type="AlphaFoldDB" id="A0A0K2Y2Y9"/>
<accession>A0A0K2Y2Y9</accession>
<name>A0A0K2Y2Y9_HELHE</name>
<dbReference type="RefSeq" id="WP_015106205.1">
    <property type="nucleotide sequence ID" value="NZ_AP026684.1"/>
</dbReference>
<dbReference type="SUPFAM" id="SSF143100">
    <property type="entry name" value="TTHA1013/TTHA0281-like"/>
    <property type="match status" value="1"/>
</dbReference>
<dbReference type="PANTHER" id="PTHR34504:SF2">
    <property type="entry name" value="UPF0150 PROTEIN SSL0259"/>
    <property type="match status" value="1"/>
</dbReference>
<dbReference type="EMBL" id="CDMK01000001">
    <property type="protein sequence ID" value="CRI34119.1"/>
    <property type="molecule type" value="Genomic_DNA"/>
</dbReference>
<dbReference type="Gene3D" id="3.30.160.250">
    <property type="match status" value="1"/>
</dbReference>
<evidence type="ECO:0000313" key="2">
    <source>
        <dbReference type="EMBL" id="CRI34119.1"/>
    </source>
</evidence>
<reference evidence="3" key="1">
    <citation type="submission" date="2014-12" db="EMBL/GenBank/DDBJ databases">
        <authorList>
            <person name="Smet A."/>
        </authorList>
    </citation>
    <scope>NUCLEOTIDE SEQUENCE [LARGE SCALE GENOMIC DNA]</scope>
</reference>